<evidence type="ECO:0000313" key="2">
    <source>
        <dbReference type="EMBL" id="KDQ11601.1"/>
    </source>
</evidence>
<dbReference type="InterPro" id="IPR011009">
    <property type="entry name" value="Kinase-like_dom_sf"/>
</dbReference>
<dbReference type="PROSITE" id="PS50011">
    <property type="entry name" value="PROTEIN_KINASE_DOM"/>
    <property type="match status" value="1"/>
</dbReference>
<dbReference type="PANTHER" id="PTHR44329">
    <property type="entry name" value="SERINE/THREONINE-PROTEIN KINASE TNNI3K-RELATED"/>
    <property type="match status" value="1"/>
</dbReference>
<evidence type="ECO:0000313" key="3">
    <source>
        <dbReference type="Proteomes" id="UP000027195"/>
    </source>
</evidence>
<evidence type="ECO:0000259" key="1">
    <source>
        <dbReference type="PROSITE" id="PS50011"/>
    </source>
</evidence>
<gene>
    <name evidence="2" type="ORF">BOTBODRAFT_114301</name>
</gene>
<dbReference type="EMBL" id="KL198057">
    <property type="protein sequence ID" value="KDQ11601.1"/>
    <property type="molecule type" value="Genomic_DNA"/>
</dbReference>
<dbReference type="OrthoDB" id="4062651at2759"/>
<dbReference type="InterPro" id="IPR008271">
    <property type="entry name" value="Ser/Thr_kinase_AS"/>
</dbReference>
<dbReference type="GO" id="GO:0005524">
    <property type="term" value="F:ATP binding"/>
    <property type="evidence" value="ECO:0007669"/>
    <property type="project" value="InterPro"/>
</dbReference>
<dbReference type="HOGENOM" id="CLU_000288_7_18_1"/>
<reference evidence="3" key="1">
    <citation type="journal article" date="2014" name="Proc. Natl. Acad. Sci. U.S.A.">
        <title>Extensive sampling of basidiomycete genomes demonstrates inadequacy of the white-rot/brown-rot paradigm for wood decay fungi.</title>
        <authorList>
            <person name="Riley R."/>
            <person name="Salamov A.A."/>
            <person name="Brown D.W."/>
            <person name="Nagy L.G."/>
            <person name="Floudas D."/>
            <person name="Held B.W."/>
            <person name="Levasseur A."/>
            <person name="Lombard V."/>
            <person name="Morin E."/>
            <person name="Otillar R."/>
            <person name="Lindquist E.A."/>
            <person name="Sun H."/>
            <person name="LaButti K.M."/>
            <person name="Schmutz J."/>
            <person name="Jabbour D."/>
            <person name="Luo H."/>
            <person name="Baker S.E."/>
            <person name="Pisabarro A.G."/>
            <person name="Walton J.D."/>
            <person name="Blanchette R.A."/>
            <person name="Henrissat B."/>
            <person name="Martin F."/>
            <person name="Cullen D."/>
            <person name="Hibbett D.S."/>
            <person name="Grigoriev I.V."/>
        </authorList>
    </citation>
    <scope>NUCLEOTIDE SEQUENCE [LARGE SCALE GENOMIC DNA]</scope>
    <source>
        <strain evidence="3">FD-172 SS1</strain>
    </source>
</reference>
<dbReference type="GO" id="GO:0004674">
    <property type="term" value="F:protein serine/threonine kinase activity"/>
    <property type="evidence" value="ECO:0007669"/>
    <property type="project" value="TreeGrafter"/>
</dbReference>
<dbReference type="Proteomes" id="UP000027195">
    <property type="component" value="Unassembled WGS sequence"/>
</dbReference>
<keyword evidence="3" id="KW-1185">Reference proteome</keyword>
<dbReference type="Gene3D" id="1.10.510.10">
    <property type="entry name" value="Transferase(Phosphotransferase) domain 1"/>
    <property type="match status" value="1"/>
</dbReference>
<dbReference type="SUPFAM" id="SSF56112">
    <property type="entry name" value="Protein kinase-like (PK-like)"/>
    <property type="match status" value="1"/>
</dbReference>
<dbReference type="Pfam" id="PF00069">
    <property type="entry name" value="Pkinase"/>
    <property type="match status" value="1"/>
</dbReference>
<protein>
    <recommendedName>
        <fullName evidence="1">Protein kinase domain-containing protein</fullName>
    </recommendedName>
</protein>
<organism evidence="2 3">
    <name type="scientific">Botryobasidium botryosum (strain FD-172 SS1)</name>
    <dbReference type="NCBI Taxonomy" id="930990"/>
    <lineage>
        <taxon>Eukaryota</taxon>
        <taxon>Fungi</taxon>
        <taxon>Dikarya</taxon>
        <taxon>Basidiomycota</taxon>
        <taxon>Agaricomycotina</taxon>
        <taxon>Agaricomycetes</taxon>
        <taxon>Cantharellales</taxon>
        <taxon>Botryobasidiaceae</taxon>
        <taxon>Botryobasidium</taxon>
    </lineage>
</organism>
<dbReference type="AlphaFoldDB" id="A0A067MJ49"/>
<feature type="non-terminal residue" evidence="2">
    <location>
        <position position="1"/>
    </location>
</feature>
<accession>A0A067MJ49</accession>
<dbReference type="SMART" id="SM00220">
    <property type="entry name" value="S_TKc"/>
    <property type="match status" value="1"/>
</dbReference>
<feature type="domain" description="Protein kinase" evidence="1">
    <location>
        <begin position="40"/>
        <end position="321"/>
    </location>
</feature>
<dbReference type="InterPro" id="IPR000719">
    <property type="entry name" value="Prot_kinase_dom"/>
</dbReference>
<dbReference type="PANTHER" id="PTHR44329:SF214">
    <property type="entry name" value="PROTEIN KINASE DOMAIN-CONTAINING PROTEIN"/>
    <property type="match status" value="1"/>
</dbReference>
<dbReference type="PROSITE" id="PS00108">
    <property type="entry name" value="PROTEIN_KINASE_ST"/>
    <property type="match status" value="1"/>
</dbReference>
<sequence>DMASLAPSETAHHIAVLSKLYSEYQEYPSQPHINELEVKKLRTKPSGSGGFGDCWEGMFLGHLKVAMKCTRGDIDENEARRKLEREMHIWKNLRHPHVLRFVGLATLGNTTYMLSPWMDNGTALSYLQGDPDGDCLKILLQIAEGIQYLHNFNPVVVHGDLKGANVFISKAGDALLADFGLSEMVSEGDDLNNSTAFYAAGTRRWQAPELVNAVTAADAQRTPASDIFAFGRIMTEVERYIFPNPSSQLFTLQVPFPETSNEVELAKKIAAGEVPRRPKDPFVLSKGLSKPLWELVKECCRFQPSQRPKADEVVRRLRIALEARNTAAGAAGLDDSHMRRFSLRTTARRVFKAVSC</sequence>
<dbReference type="STRING" id="930990.A0A067MJ49"/>
<dbReference type="InterPro" id="IPR051681">
    <property type="entry name" value="Ser/Thr_Kinases-Pseudokinases"/>
</dbReference>
<proteinExistence type="predicted"/>
<dbReference type="InParanoid" id="A0A067MJ49"/>
<name>A0A067MJ49_BOTB1</name>